<organism evidence="2 3">
    <name type="scientific">Lentilactobacillus hilgardii (strain ATCC 8290 / DSM 20176 / CCUG 30140 / JCM 1155 / KCTC 3500 / NBRC 15886 / NCIMB 8040 / NRRL B-1843 / 9)</name>
    <dbReference type="NCBI Taxonomy" id="1423757"/>
    <lineage>
        <taxon>Bacteria</taxon>
        <taxon>Bacillati</taxon>
        <taxon>Bacillota</taxon>
        <taxon>Bacilli</taxon>
        <taxon>Lactobacillales</taxon>
        <taxon>Lactobacillaceae</taxon>
        <taxon>Lentilactobacillus</taxon>
    </lineage>
</organism>
<evidence type="ECO:0000313" key="3">
    <source>
        <dbReference type="Proteomes" id="UP000003752"/>
    </source>
</evidence>
<reference evidence="2 3" key="1">
    <citation type="submission" date="2009-01" db="EMBL/GenBank/DDBJ databases">
        <authorList>
            <person name="Qin X."/>
            <person name="Bachman B."/>
            <person name="Battles P."/>
            <person name="Bell A."/>
            <person name="Bess C."/>
            <person name="Bickham C."/>
            <person name="Chaboub L."/>
            <person name="Chen D."/>
            <person name="Coyle M."/>
            <person name="Deiros D.R."/>
            <person name="Dinh H."/>
            <person name="Forbes L."/>
            <person name="Fowler G."/>
            <person name="Francisco L."/>
            <person name="Fu Q."/>
            <person name="Gubbala S."/>
            <person name="Hale W."/>
            <person name="Han Y."/>
            <person name="Hemphill L."/>
            <person name="Highlander S.K."/>
            <person name="Hirani K."/>
            <person name="Hogues M."/>
            <person name="Jackson L."/>
            <person name="Jakkamsetti A."/>
            <person name="Javaid M."/>
            <person name="Jiang H."/>
            <person name="Korchina V."/>
            <person name="Kovar C."/>
            <person name="Lara F."/>
            <person name="Lee S."/>
            <person name="Mata R."/>
            <person name="Mathew T."/>
            <person name="Moen C."/>
            <person name="Morales K."/>
            <person name="Munidasa M."/>
            <person name="Nazareth L."/>
            <person name="Ngo R."/>
            <person name="Nguyen L."/>
            <person name="Okwuonu G."/>
            <person name="Ongeri F."/>
            <person name="Patil S."/>
            <person name="Petrosino J."/>
            <person name="Pham C."/>
            <person name="Pham P."/>
            <person name="Pu L.-L."/>
            <person name="Puazo M."/>
            <person name="Raj R."/>
            <person name="Reid J."/>
            <person name="Rouhana J."/>
            <person name="Saada N."/>
            <person name="Shang Y."/>
            <person name="Simmons D."/>
            <person name="Thornton R."/>
            <person name="Warren J."/>
            <person name="Weissenberger G."/>
            <person name="Zhang J."/>
            <person name="Zhang L."/>
            <person name="Zhou C."/>
            <person name="Zhu D."/>
            <person name="Muzny D."/>
            <person name="Worley K."/>
            <person name="Gibbs R."/>
        </authorList>
    </citation>
    <scope>NUCLEOTIDE SEQUENCE [LARGE SCALE GENOMIC DNA]</scope>
    <source>
        <strain evidence="3">ATCC 8290 / DSM 20176 / CCUG 30140 / JCM 1155 / KCTC 3500 / NBRC 15886 / NCIMB 8040 / NRRL B-1843 / 9</strain>
    </source>
</reference>
<proteinExistence type="predicted"/>
<feature type="compositionally biased region" description="Polar residues" evidence="1">
    <location>
        <begin position="15"/>
        <end position="40"/>
    </location>
</feature>
<dbReference type="PATRIC" id="fig|1423757.3.peg.2202"/>
<dbReference type="HOGENOM" id="CLU_1946054_0_0_9"/>
<feature type="region of interest" description="Disordered" evidence="1">
    <location>
        <begin position="15"/>
        <end position="61"/>
    </location>
</feature>
<comment type="caution">
    <text evidence="2">The sequence shown here is derived from an EMBL/GenBank/DDBJ whole genome shotgun (WGS) entry which is preliminary data.</text>
</comment>
<dbReference type="EMBL" id="ACGP01000118">
    <property type="protein sequence ID" value="EEI24690.1"/>
    <property type="molecule type" value="Genomic_DNA"/>
</dbReference>
<protein>
    <submittedName>
        <fullName evidence="2">Uncharacterized protein</fullName>
    </submittedName>
</protein>
<dbReference type="AlphaFoldDB" id="C0XIU9"/>
<keyword evidence="3" id="KW-1185">Reference proteome</keyword>
<name>C0XIU9_LENH9</name>
<dbReference type="Proteomes" id="UP000003752">
    <property type="component" value="Unassembled WGS sequence"/>
</dbReference>
<evidence type="ECO:0000256" key="1">
    <source>
        <dbReference type="SAM" id="MobiDB-lite"/>
    </source>
</evidence>
<sequence length="129" mass="14178">MLLTSSAGLTVSADSVQNGATDTNSTSQVTPSNSDSSTGIVTVDRNNPDPDNQAAGISNPVPVRSGWMNVVKSYRFNRNKFTGNDSDFSDYRYERIPSSSHETSYRNSKIGGGWNYNRYQHVNYYSGGY</sequence>
<evidence type="ECO:0000313" key="2">
    <source>
        <dbReference type="EMBL" id="EEI24690.1"/>
    </source>
</evidence>
<gene>
    <name evidence="2" type="ORF">HMPREF0519_1160</name>
</gene>
<accession>C0XIU9</accession>